<keyword evidence="5 8" id="KW-0521">NADP</keyword>
<dbReference type="GO" id="GO:0004146">
    <property type="term" value="F:dihydrofolate reductase activity"/>
    <property type="evidence" value="ECO:0007669"/>
    <property type="project" value="UniProtKB-EC"/>
</dbReference>
<evidence type="ECO:0000256" key="1">
    <source>
        <dbReference type="ARBA" id="ARBA00004903"/>
    </source>
</evidence>
<dbReference type="InterPro" id="IPR024072">
    <property type="entry name" value="DHFR-like_dom_sf"/>
</dbReference>
<dbReference type="GO" id="GO:0006730">
    <property type="term" value="P:one-carbon metabolic process"/>
    <property type="evidence" value="ECO:0007669"/>
    <property type="project" value="UniProtKB-KW"/>
</dbReference>
<dbReference type="Proteomes" id="UP000034601">
    <property type="component" value="Unassembled WGS sequence"/>
</dbReference>
<dbReference type="CDD" id="cd00209">
    <property type="entry name" value="DHFR"/>
    <property type="match status" value="1"/>
</dbReference>
<dbReference type="PATRIC" id="fig|1618424.3.peg.535"/>
<dbReference type="Pfam" id="PF00186">
    <property type="entry name" value="DHFR_1"/>
    <property type="match status" value="1"/>
</dbReference>
<comment type="function">
    <text evidence="7 8">Key enzyme in folate metabolism. Catalyzes an essential reaction for de novo glycine and purine synthesis, and for DNA precursor synthesis.</text>
</comment>
<dbReference type="PRINTS" id="PR00070">
    <property type="entry name" value="DHFR"/>
</dbReference>
<dbReference type="PANTHER" id="PTHR48069">
    <property type="entry name" value="DIHYDROFOLATE REDUCTASE"/>
    <property type="match status" value="1"/>
</dbReference>
<comment type="similarity">
    <text evidence="2 8">Belongs to the dihydrofolate reductase family.</text>
</comment>
<evidence type="ECO:0000256" key="3">
    <source>
        <dbReference type="ARBA" id="ARBA00012856"/>
    </source>
</evidence>
<dbReference type="InterPro" id="IPR001796">
    <property type="entry name" value="DHFR_dom"/>
</dbReference>
<protein>
    <recommendedName>
        <fullName evidence="3 8">Dihydrofolate reductase</fullName>
        <ecNumber evidence="3 8">1.5.1.3</ecNumber>
    </recommendedName>
</protein>
<evidence type="ECO:0000256" key="8">
    <source>
        <dbReference type="PIRNR" id="PIRNR000194"/>
    </source>
</evidence>
<dbReference type="SUPFAM" id="SSF53597">
    <property type="entry name" value="Dihydrofolate reductase-like"/>
    <property type="match status" value="1"/>
</dbReference>
<organism evidence="10 11">
    <name type="scientific">Candidatus Daviesbacteria bacterium GW2011_GWA2_40_9</name>
    <dbReference type="NCBI Taxonomy" id="1618424"/>
    <lineage>
        <taxon>Bacteria</taxon>
        <taxon>Candidatus Daviesiibacteriota</taxon>
    </lineage>
</organism>
<comment type="pathway">
    <text evidence="1 8">Cofactor biosynthesis; tetrahydrofolate biosynthesis; 5,6,7,8-tetrahydrofolate from 7,8-dihydrofolate: step 1/1.</text>
</comment>
<proteinExistence type="inferred from homology"/>
<gene>
    <name evidence="10" type="ORF">UU29_C0007G0128</name>
</gene>
<dbReference type="PIRSF" id="PIRSF000194">
    <property type="entry name" value="DHFR"/>
    <property type="match status" value="1"/>
</dbReference>
<dbReference type="GO" id="GO:0005829">
    <property type="term" value="C:cytosol"/>
    <property type="evidence" value="ECO:0007669"/>
    <property type="project" value="TreeGrafter"/>
</dbReference>
<keyword evidence="4 8" id="KW-0554">One-carbon metabolism</keyword>
<reference evidence="10 11" key="1">
    <citation type="journal article" date="2015" name="Nature">
        <title>rRNA introns, odd ribosomes, and small enigmatic genomes across a large radiation of phyla.</title>
        <authorList>
            <person name="Brown C.T."/>
            <person name="Hug L.A."/>
            <person name="Thomas B.C."/>
            <person name="Sharon I."/>
            <person name="Castelle C.J."/>
            <person name="Singh A."/>
            <person name="Wilkins M.J."/>
            <person name="Williams K.H."/>
            <person name="Banfield J.F."/>
        </authorList>
    </citation>
    <scope>NUCLEOTIDE SEQUENCE [LARGE SCALE GENOMIC DNA]</scope>
</reference>
<dbReference type="AlphaFoldDB" id="A0A0G0U2E9"/>
<dbReference type="InterPro" id="IPR012259">
    <property type="entry name" value="DHFR"/>
</dbReference>
<name>A0A0G0U2E9_9BACT</name>
<dbReference type="GO" id="GO:0046452">
    <property type="term" value="P:dihydrofolate metabolic process"/>
    <property type="evidence" value="ECO:0007669"/>
    <property type="project" value="TreeGrafter"/>
</dbReference>
<evidence type="ECO:0000256" key="6">
    <source>
        <dbReference type="ARBA" id="ARBA00023002"/>
    </source>
</evidence>
<accession>A0A0G0U2E9</accession>
<dbReference type="EC" id="1.5.1.3" evidence="3 8"/>
<evidence type="ECO:0000256" key="4">
    <source>
        <dbReference type="ARBA" id="ARBA00022563"/>
    </source>
</evidence>
<dbReference type="Gene3D" id="3.40.430.10">
    <property type="entry name" value="Dihydrofolate Reductase, subunit A"/>
    <property type="match status" value="1"/>
</dbReference>
<evidence type="ECO:0000313" key="10">
    <source>
        <dbReference type="EMBL" id="KKR83258.1"/>
    </source>
</evidence>
<dbReference type="PROSITE" id="PS51330">
    <property type="entry name" value="DHFR_2"/>
    <property type="match status" value="1"/>
</dbReference>
<dbReference type="GO" id="GO:0046655">
    <property type="term" value="P:folic acid metabolic process"/>
    <property type="evidence" value="ECO:0007669"/>
    <property type="project" value="TreeGrafter"/>
</dbReference>
<feature type="domain" description="DHFR" evidence="9">
    <location>
        <begin position="5"/>
        <end position="163"/>
    </location>
</feature>
<comment type="caution">
    <text evidence="10">The sequence shown here is derived from an EMBL/GenBank/DDBJ whole genome shotgun (WGS) entry which is preliminary data.</text>
</comment>
<dbReference type="PANTHER" id="PTHR48069:SF3">
    <property type="entry name" value="DIHYDROFOLATE REDUCTASE"/>
    <property type="match status" value="1"/>
</dbReference>
<evidence type="ECO:0000256" key="7">
    <source>
        <dbReference type="ARBA" id="ARBA00025067"/>
    </source>
</evidence>
<comment type="catalytic activity">
    <reaction evidence="8">
        <text>(6S)-5,6,7,8-tetrahydrofolate + NADP(+) = 7,8-dihydrofolate + NADPH + H(+)</text>
        <dbReference type="Rhea" id="RHEA:15009"/>
        <dbReference type="ChEBI" id="CHEBI:15378"/>
        <dbReference type="ChEBI" id="CHEBI:57451"/>
        <dbReference type="ChEBI" id="CHEBI:57453"/>
        <dbReference type="ChEBI" id="CHEBI:57783"/>
        <dbReference type="ChEBI" id="CHEBI:58349"/>
        <dbReference type="EC" id="1.5.1.3"/>
    </reaction>
</comment>
<evidence type="ECO:0000313" key="11">
    <source>
        <dbReference type="Proteomes" id="UP000034601"/>
    </source>
</evidence>
<evidence type="ECO:0000256" key="5">
    <source>
        <dbReference type="ARBA" id="ARBA00022857"/>
    </source>
</evidence>
<keyword evidence="6 8" id="KW-0560">Oxidoreductase</keyword>
<dbReference type="EMBL" id="LCAB01000007">
    <property type="protein sequence ID" value="KKR83258.1"/>
    <property type="molecule type" value="Genomic_DNA"/>
</dbReference>
<sequence length="163" mass="17994">MHNSKLSIIVAMGNNRAIGGKNGLLWHIPAELKRFKEITMGHPIIMGRKTHQGIGRPLPGRTNIVITKDLEFKAEGVLVTHSLEEALQQAHGKSGDSEVFIIGGGQIYQQALPLADKLYLTSVEGDFPGADTFFPDYSQFTKVISENIGEDAGFKFKFLELER</sequence>
<dbReference type="GO" id="GO:0046654">
    <property type="term" value="P:tetrahydrofolate biosynthetic process"/>
    <property type="evidence" value="ECO:0007669"/>
    <property type="project" value="UniProtKB-UniPathway"/>
</dbReference>
<evidence type="ECO:0000256" key="2">
    <source>
        <dbReference type="ARBA" id="ARBA00009539"/>
    </source>
</evidence>
<dbReference type="UniPathway" id="UPA00077">
    <property type="reaction ID" value="UER00158"/>
</dbReference>
<dbReference type="GO" id="GO:0070401">
    <property type="term" value="F:NADP+ binding"/>
    <property type="evidence" value="ECO:0007669"/>
    <property type="project" value="UniProtKB-ARBA"/>
</dbReference>
<evidence type="ECO:0000259" key="9">
    <source>
        <dbReference type="PROSITE" id="PS51330"/>
    </source>
</evidence>
<dbReference type="FunFam" id="3.40.430.10:FF:000001">
    <property type="entry name" value="Dihydrofolate reductase"/>
    <property type="match status" value="1"/>
</dbReference>